<dbReference type="PANTHER" id="PTHR30290:SF9">
    <property type="entry name" value="OLIGOPEPTIDE-BINDING PROTEIN APPA"/>
    <property type="match status" value="1"/>
</dbReference>
<comment type="similarity">
    <text evidence="1">Belongs to the bacterial solute-binding protein 5 family.</text>
</comment>
<evidence type="ECO:0000256" key="3">
    <source>
        <dbReference type="ARBA" id="ARBA00022729"/>
    </source>
</evidence>
<keyword evidence="6" id="KW-1185">Reference proteome</keyword>
<protein>
    <recommendedName>
        <fullName evidence="4">Solute-binding protein family 5 domain-containing protein</fullName>
    </recommendedName>
</protein>
<comment type="caution">
    <text evidence="5">The sequence shown here is derived from an EMBL/GenBank/DDBJ whole genome shotgun (WGS) entry which is preliminary data.</text>
</comment>
<reference evidence="5 6" key="1">
    <citation type="submission" date="2021-06" db="EMBL/GenBank/DDBJ databases">
        <authorList>
            <person name="Sun Q."/>
            <person name="Li D."/>
        </authorList>
    </citation>
    <scope>NUCLEOTIDE SEQUENCE [LARGE SCALE GENOMIC DNA]</scope>
    <source>
        <strain evidence="5 6">MSJ-4</strain>
    </source>
</reference>
<dbReference type="Pfam" id="PF00496">
    <property type="entry name" value="SBP_bac_5"/>
    <property type="match status" value="1"/>
</dbReference>
<keyword evidence="3" id="KW-0732">Signal</keyword>
<dbReference type="PROSITE" id="PS51257">
    <property type="entry name" value="PROKAR_LIPOPROTEIN"/>
    <property type="match status" value="1"/>
</dbReference>
<dbReference type="InterPro" id="IPR030678">
    <property type="entry name" value="Peptide/Ni-bd"/>
</dbReference>
<name>A0ABS6F0P2_9CLOT</name>
<dbReference type="PANTHER" id="PTHR30290">
    <property type="entry name" value="PERIPLASMIC BINDING COMPONENT OF ABC TRANSPORTER"/>
    <property type="match status" value="1"/>
</dbReference>
<accession>A0ABS6F0P2</accession>
<dbReference type="InterPro" id="IPR039424">
    <property type="entry name" value="SBP_5"/>
</dbReference>
<evidence type="ECO:0000259" key="4">
    <source>
        <dbReference type="Pfam" id="PF00496"/>
    </source>
</evidence>
<dbReference type="PIRSF" id="PIRSF002741">
    <property type="entry name" value="MppA"/>
    <property type="match status" value="1"/>
</dbReference>
<proteinExistence type="inferred from homology"/>
<keyword evidence="2" id="KW-0813">Transport</keyword>
<gene>
    <name evidence="5" type="ORF">KQI89_09830</name>
</gene>
<organism evidence="5 6">
    <name type="scientific">Clostridium simiarum</name>
    <dbReference type="NCBI Taxonomy" id="2841506"/>
    <lineage>
        <taxon>Bacteria</taxon>
        <taxon>Bacillati</taxon>
        <taxon>Bacillota</taxon>
        <taxon>Clostridia</taxon>
        <taxon>Eubacteriales</taxon>
        <taxon>Clostridiaceae</taxon>
        <taxon>Clostridium</taxon>
    </lineage>
</organism>
<dbReference type="RefSeq" id="WP_216456941.1">
    <property type="nucleotide sequence ID" value="NZ_JAHLQL010000002.1"/>
</dbReference>
<evidence type="ECO:0000256" key="1">
    <source>
        <dbReference type="ARBA" id="ARBA00005695"/>
    </source>
</evidence>
<feature type="domain" description="Solute-binding protein family 5" evidence="4">
    <location>
        <begin position="75"/>
        <end position="452"/>
    </location>
</feature>
<sequence length="558" mass="65009">MKKRIFLLFIIITFTFSGCVQKKDENKVVKKRNYPVIGLQSPPKDLTSMENYNPRDEDLICALFEGLVERDNNGEIKPALAKDWKISDDGLTYVFNLNENIFWSDGKEIDAKNFVDFFRTILNPNMGNKNAFELYSIFGAEDYNKGKKPQGEMAIIATDKKTLQIRLNYVDEEFLHTLSKPRYRLRKNFEALKSWKSNYKDIAYTGSYIISNMEESKEKSSIILEKNTNYYNKDNILSDKIVLNDSGSSEVAMSRFDIGDIDIFFNPPISEVERLKSSDNLDYITLQDFYALIFNFKSPLSSKIDFRKAVNEALSASLDESELIKKFNVSISNGEIFKKDSNKAVFSTDSEKNEFKYDLFSANVKIKNLVNEEKDQYFKILCLNDERSTLLMESLTEIMEREFNIKSKIYYYNSSEIQDALKKDFYDMALIGYNSTGSKEVFFRRWYYSTGKSINYSNENIDKTLYKLKGEKEKGKRDQYINSVSTEIKNEIPMIPVFNENLFICRNNTVEGIYMDGNENIMINKLVKREEINEDKKDIEKLDVPKDKIDDMPIGYKK</sequence>
<evidence type="ECO:0000313" key="6">
    <source>
        <dbReference type="Proteomes" id="UP000736583"/>
    </source>
</evidence>
<dbReference type="Proteomes" id="UP000736583">
    <property type="component" value="Unassembled WGS sequence"/>
</dbReference>
<dbReference type="EMBL" id="JAHLQL010000002">
    <property type="protein sequence ID" value="MBU5592069.1"/>
    <property type="molecule type" value="Genomic_DNA"/>
</dbReference>
<evidence type="ECO:0000256" key="2">
    <source>
        <dbReference type="ARBA" id="ARBA00022448"/>
    </source>
</evidence>
<dbReference type="InterPro" id="IPR000914">
    <property type="entry name" value="SBP_5_dom"/>
</dbReference>
<evidence type="ECO:0000313" key="5">
    <source>
        <dbReference type="EMBL" id="MBU5592069.1"/>
    </source>
</evidence>